<sequence>MAIKINIKRISLLGCIAVFCLCTAMRCKKADWIYEDIDRLEDAKVFVTLLPEKKIYNVGDTIFIEGKFLPKDLNMKDFSMISNDPWVSSFYFYSNDSKDLEDKYHKMFYNDTTLNNSQFSSDRQSYSFKKSFLLKLPGRYRIDYGVERPWKAIDSQGNKIYSTLDIRILSGKKRPRGYSTDAIMYFTNNKKTFIEIEVQ</sequence>
<dbReference type="RefSeq" id="WP_353548085.1">
    <property type="nucleotide sequence ID" value="NZ_JAGKSB010000027.1"/>
</dbReference>
<comment type="caution">
    <text evidence="1">The sequence shown here is derived from an EMBL/GenBank/DDBJ whole genome shotgun (WGS) entry which is preliminary data.</text>
</comment>
<dbReference type="EMBL" id="JAGKSB010000027">
    <property type="protein sequence ID" value="MBP3944572.1"/>
    <property type="molecule type" value="Genomic_DNA"/>
</dbReference>
<proteinExistence type="predicted"/>
<evidence type="ECO:0000313" key="2">
    <source>
        <dbReference type="Proteomes" id="UP000679691"/>
    </source>
</evidence>
<accession>A0A8T4HC22</accession>
<organism evidence="1 2">
    <name type="scientific">Rhinopithecimicrobium faecis</name>
    <dbReference type="NCBI Taxonomy" id="2820698"/>
    <lineage>
        <taxon>Bacteria</taxon>
        <taxon>Pseudomonadati</taxon>
        <taxon>Bacteroidota</taxon>
        <taxon>Sphingobacteriia</taxon>
        <taxon>Sphingobacteriales</taxon>
        <taxon>Sphingobacteriaceae</taxon>
        <taxon>Rhinopithecimicrobium</taxon>
    </lineage>
</organism>
<dbReference type="Proteomes" id="UP000679691">
    <property type="component" value="Unassembled WGS sequence"/>
</dbReference>
<evidence type="ECO:0000313" key="1">
    <source>
        <dbReference type="EMBL" id="MBP3944572.1"/>
    </source>
</evidence>
<protein>
    <submittedName>
        <fullName evidence="1">Uncharacterized protein</fullName>
    </submittedName>
</protein>
<gene>
    <name evidence="1" type="ORF">J5U18_13620</name>
</gene>
<reference evidence="1" key="1">
    <citation type="submission" date="2021-03" db="EMBL/GenBank/DDBJ databases">
        <authorList>
            <person name="Lu T."/>
            <person name="Wang Q."/>
            <person name="Han X."/>
        </authorList>
    </citation>
    <scope>NUCLEOTIDE SEQUENCE</scope>
    <source>
        <strain evidence="1">WQ 2009</strain>
    </source>
</reference>
<keyword evidence="2" id="KW-1185">Reference proteome</keyword>
<dbReference type="AlphaFoldDB" id="A0A8T4HC22"/>
<name>A0A8T4HC22_9SPHI</name>